<accession>A0A3E1Y793</accession>
<organism evidence="1 2">
    <name type="scientific">Chitinophaga silvatica</name>
    <dbReference type="NCBI Taxonomy" id="2282649"/>
    <lineage>
        <taxon>Bacteria</taxon>
        <taxon>Pseudomonadati</taxon>
        <taxon>Bacteroidota</taxon>
        <taxon>Chitinophagia</taxon>
        <taxon>Chitinophagales</taxon>
        <taxon>Chitinophagaceae</taxon>
        <taxon>Chitinophaga</taxon>
    </lineage>
</organism>
<dbReference type="RefSeq" id="WP_116976898.1">
    <property type="nucleotide sequence ID" value="NZ_QPMM01000009.1"/>
</dbReference>
<dbReference type="Proteomes" id="UP000260644">
    <property type="component" value="Unassembled WGS sequence"/>
</dbReference>
<keyword evidence="2" id="KW-1185">Reference proteome</keyword>
<dbReference type="EMBL" id="QPMM01000009">
    <property type="protein sequence ID" value="RFS20949.1"/>
    <property type="molecule type" value="Genomic_DNA"/>
</dbReference>
<protein>
    <submittedName>
        <fullName evidence="1">Uncharacterized protein</fullName>
    </submittedName>
</protein>
<evidence type="ECO:0000313" key="2">
    <source>
        <dbReference type="Proteomes" id="UP000260644"/>
    </source>
</evidence>
<sequence length="104" mass="11962">MLHFIAKKSTSLLDSKTIGEFIDNLDHKLSSSTLDKLVSMLNKYYYKIKCSEHPDSDVTIEMEYLGLGNKKMAFYLSPCCCTEFENQIKEKLQDVIDRNIGDVE</sequence>
<evidence type="ECO:0000313" key="1">
    <source>
        <dbReference type="EMBL" id="RFS20949.1"/>
    </source>
</evidence>
<proteinExistence type="predicted"/>
<comment type="caution">
    <text evidence="1">The sequence shown here is derived from an EMBL/GenBank/DDBJ whole genome shotgun (WGS) entry which is preliminary data.</text>
</comment>
<reference evidence="1 2" key="1">
    <citation type="submission" date="2018-07" db="EMBL/GenBank/DDBJ databases">
        <title>Chitinophaga K2CV101002-2 sp. nov., isolated from a monsoon evergreen broad-leaved forest soil.</title>
        <authorList>
            <person name="Lv Y."/>
        </authorList>
    </citation>
    <scope>NUCLEOTIDE SEQUENCE [LARGE SCALE GENOMIC DNA]</scope>
    <source>
        <strain evidence="1 2">GDMCC 1.1288</strain>
    </source>
</reference>
<dbReference type="AlphaFoldDB" id="A0A3E1Y793"/>
<gene>
    <name evidence="1" type="ORF">DVR12_16485</name>
</gene>
<dbReference type="OrthoDB" id="679044at2"/>
<name>A0A3E1Y793_9BACT</name>